<dbReference type="GeneID" id="36549452"/>
<name>A0A2I1CWJ8_ASPC2</name>
<dbReference type="OrthoDB" id="10448285at2759"/>
<dbReference type="PROSITE" id="PS50157">
    <property type="entry name" value="ZINC_FINGER_C2H2_2"/>
    <property type="match status" value="1"/>
</dbReference>
<keyword evidence="1" id="KW-0479">Metal-binding</keyword>
<dbReference type="Proteomes" id="UP000234254">
    <property type="component" value="Unassembled WGS sequence"/>
</dbReference>
<feature type="domain" description="C2H2-type" evidence="3">
    <location>
        <begin position="161"/>
        <end position="186"/>
    </location>
</feature>
<accession>A0A2I1CWJ8</accession>
<evidence type="ECO:0000313" key="5">
    <source>
        <dbReference type="Proteomes" id="UP000234254"/>
    </source>
</evidence>
<dbReference type="SUPFAM" id="SSF57667">
    <property type="entry name" value="beta-beta-alpha zinc fingers"/>
    <property type="match status" value="1"/>
</dbReference>
<proteinExistence type="predicted"/>
<dbReference type="PROSITE" id="PS00028">
    <property type="entry name" value="ZINC_FINGER_C2H2_1"/>
    <property type="match status" value="1"/>
</dbReference>
<evidence type="ECO:0000256" key="2">
    <source>
        <dbReference type="SAM" id="MobiDB-lite"/>
    </source>
</evidence>
<organism evidence="4 5">
    <name type="scientific">Aspergillus campestris (strain IBT 28561)</name>
    <dbReference type="NCBI Taxonomy" id="1392248"/>
    <lineage>
        <taxon>Eukaryota</taxon>
        <taxon>Fungi</taxon>
        <taxon>Dikarya</taxon>
        <taxon>Ascomycota</taxon>
        <taxon>Pezizomycotina</taxon>
        <taxon>Eurotiomycetes</taxon>
        <taxon>Eurotiomycetidae</taxon>
        <taxon>Eurotiales</taxon>
        <taxon>Aspergillaceae</taxon>
        <taxon>Aspergillus</taxon>
        <taxon>Aspergillus subgen. Circumdati</taxon>
    </lineage>
</organism>
<feature type="region of interest" description="Disordered" evidence="2">
    <location>
        <begin position="40"/>
        <end position="79"/>
    </location>
</feature>
<keyword evidence="5" id="KW-1185">Reference proteome</keyword>
<dbReference type="EMBL" id="MSFM01000010">
    <property type="protein sequence ID" value="PKY02001.1"/>
    <property type="molecule type" value="Genomic_DNA"/>
</dbReference>
<protein>
    <recommendedName>
        <fullName evidence="3">C2H2-type domain-containing protein</fullName>
    </recommendedName>
</protein>
<feature type="region of interest" description="Disordered" evidence="2">
    <location>
        <begin position="110"/>
        <end position="201"/>
    </location>
</feature>
<dbReference type="Gene3D" id="3.30.160.60">
    <property type="entry name" value="Classic Zinc Finger"/>
    <property type="match status" value="1"/>
</dbReference>
<keyword evidence="1" id="KW-0862">Zinc</keyword>
<dbReference type="InterPro" id="IPR036236">
    <property type="entry name" value="Znf_C2H2_sf"/>
</dbReference>
<evidence type="ECO:0000256" key="1">
    <source>
        <dbReference type="PROSITE-ProRule" id="PRU00042"/>
    </source>
</evidence>
<feature type="compositionally biased region" description="Basic and acidic residues" evidence="2">
    <location>
        <begin position="10"/>
        <end position="19"/>
    </location>
</feature>
<dbReference type="InterPro" id="IPR013087">
    <property type="entry name" value="Znf_C2H2_type"/>
</dbReference>
<evidence type="ECO:0000313" key="4">
    <source>
        <dbReference type="EMBL" id="PKY02001.1"/>
    </source>
</evidence>
<dbReference type="RefSeq" id="XP_024690595.1">
    <property type="nucleotide sequence ID" value="XM_024841923.1"/>
</dbReference>
<sequence>MVVVGSSGDDLDRHLRDCSPPDTVSQNVLNDILDILNKPSIHPDTPIDEGGANQTSDTAGLNTTNAESSPRNDYNNRIDSCLSEGSGRIDPEELCQKNQNVILDVDDAIIAPEGSRSRQGTTKHDRLKSSDASPRQQGLPKLLPKPTKAMPTSEPPPQKKYLCGLDGCDKTYPRSNGLNRHQRKCHGTSPGKAGRPRNTRR</sequence>
<dbReference type="GO" id="GO:0008270">
    <property type="term" value="F:zinc ion binding"/>
    <property type="evidence" value="ECO:0007669"/>
    <property type="project" value="UniProtKB-KW"/>
</dbReference>
<keyword evidence="1" id="KW-0863">Zinc-finger</keyword>
<gene>
    <name evidence="4" type="ORF">P168DRAFT_39785</name>
</gene>
<evidence type="ECO:0000259" key="3">
    <source>
        <dbReference type="PROSITE" id="PS50157"/>
    </source>
</evidence>
<feature type="compositionally biased region" description="Polar residues" evidence="2">
    <location>
        <begin position="52"/>
        <end position="78"/>
    </location>
</feature>
<dbReference type="AlphaFoldDB" id="A0A2I1CWJ8"/>
<reference evidence="4" key="1">
    <citation type="submission" date="2016-12" db="EMBL/GenBank/DDBJ databases">
        <title>The genomes of Aspergillus section Nigri reveals drivers in fungal speciation.</title>
        <authorList>
            <consortium name="DOE Joint Genome Institute"/>
            <person name="Vesth T.C."/>
            <person name="Nybo J."/>
            <person name="Theobald S."/>
            <person name="Brandl J."/>
            <person name="Frisvad J.C."/>
            <person name="Nielsen K.F."/>
            <person name="Lyhne E.K."/>
            <person name="Kogle M.E."/>
            <person name="Kuo A."/>
            <person name="Riley R."/>
            <person name="Clum A."/>
            <person name="Nolan M."/>
            <person name="Lipzen A."/>
            <person name="Salamov A."/>
            <person name="Henrissat B."/>
            <person name="Wiebenga A."/>
            <person name="De vries R.P."/>
            <person name="Grigoriev I.V."/>
            <person name="Mortensen U.H."/>
            <person name="Andersen M.R."/>
            <person name="Baker S.E."/>
        </authorList>
    </citation>
    <scope>NUCLEOTIDE SEQUENCE</scope>
    <source>
        <strain evidence="4">IBT 28561</strain>
    </source>
</reference>
<feature type="region of interest" description="Disordered" evidence="2">
    <location>
        <begin position="1"/>
        <end position="23"/>
    </location>
</feature>
<dbReference type="VEuPathDB" id="FungiDB:P168DRAFT_39785"/>
<comment type="caution">
    <text evidence="4">The sequence shown here is derived from an EMBL/GenBank/DDBJ whole genome shotgun (WGS) entry which is preliminary data.</text>
</comment>